<evidence type="ECO:0008006" key="2">
    <source>
        <dbReference type="Google" id="ProtNLM"/>
    </source>
</evidence>
<dbReference type="SUPFAM" id="SSF52540">
    <property type="entry name" value="P-loop containing nucleoside triphosphate hydrolases"/>
    <property type="match status" value="1"/>
</dbReference>
<gene>
    <name evidence="1" type="ORF">ACD_2C00158G0002</name>
</gene>
<protein>
    <recommendedName>
        <fullName evidence="2">Thymidylate kinase-like domain-containing protein</fullName>
    </recommendedName>
</protein>
<name>K2GGH0_9BACT</name>
<dbReference type="EMBL" id="AMFJ01000158">
    <property type="protein sequence ID" value="EKE29509.1"/>
    <property type="molecule type" value="Genomic_DNA"/>
</dbReference>
<dbReference type="AlphaFoldDB" id="K2GGH0"/>
<dbReference type="Gene3D" id="3.40.50.300">
    <property type="entry name" value="P-loop containing nucleotide triphosphate hydrolases"/>
    <property type="match status" value="1"/>
</dbReference>
<accession>K2GGH0</accession>
<proteinExistence type="predicted"/>
<organism evidence="1">
    <name type="scientific">uncultured bacterium</name>
    <name type="common">gcode 4</name>
    <dbReference type="NCBI Taxonomy" id="1234023"/>
    <lineage>
        <taxon>Bacteria</taxon>
        <taxon>environmental samples</taxon>
    </lineage>
</organism>
<reference evidence="1" key="1">
    <citation type="journal article" date="2012" name="Science">
        <title>Fermentation, hydrogen, and sulfur metabolism in multiple uncultivated bacterial phyla.</title>
        <authorList>
            <person name="Wrighton K.C."/>
            <person name="Thomas B.C."/>
            <person name="Sharon I."/>
            <person name="Miller C.S."/>
            <person name="Castelle C.J."/>
            <person name="VerBerkmoes N.C."/>
            <person name="Wilkins M.J."/>
            <person name="Hettich R.L."/>
            <person name="Lipton M.S."/>
            <person name="Williams K.H."/>
            <person name="Long P.E."/>
            <person name="Banfield J.F."/>
        </authorList>
    </citation>
    <scope>NUCLEOTIDE SEQUENCE [LARGE SCALE GENOMIC DNA]</scope>
</reference>
<sequence>MKIIILEWIATSGKTSIKKSLKKAFLQKGKKCYAIGEDKTLMPLMDNDDKLISIDFLQRLIGKSLTGKKDYIIFDRLYFTHIIKTNSTIKDFKAVEDLIKSFSMIVLLKVDETLIWERIKFSRKLREPSWSEYVDRKWNDEEINGYYAKQQKLLLELIAKTSLKHKIYDSSNNDFEDIAEDIIKSLND</sequence>
<dbReference type="InterPro" id="IPR027417">
    <property type="entry name" value="P-loop_NTPase"/>
</dbReference>
<comment type="caution">
    <text evidence="1">The sequence shown here is derived from an EMBL/GenBank/DDBJ whole genome shotgun (WGS) entry which is preliminary data.</text>
</comment>
<evidence type="ECO:0000313" key="1">
    <source>
        <dbReference type="EMBL" id="EKE29509.1"/>
    </source>
</evidence>